<organism evidence="3">
    <name type="scientific">freshwater metagenome</name>
    <dbReference type="NCBI Taxonomy" id="449393"/>
    <lineage>
        <taxon>unclassified sequences</taxon>
        <taxon>metagenomes</taxon>
        <taxon>ecological metagenomes</taxon>
    </lineage>
</organism>
<gene>
    <name evidence="1" type="ORF">UFOPK1827_00852</name>
    <name evidence="2" type="ORF">UFOPK2000_00895</name>
    <name evidence="3" type="ORF">UFOPK3708_00434</name>
</gene>
<dbReference type="EMBL" id="CAEZVK010000087">
    <property type="protein sequence ID" value="CAB4633770.1"/>
    <property type="molecule type" value="Genomic_DNA"/>
</dbReference>
<reference evidence="3" key="1">
    <citation type="submission" date="2020-05" db="EMBL/GenBank/DDBJ databases">
        <authorList>
            <person name="Chiriac C."/>
            <person name="Salcher M."/>
            <person name="Ghai R."/>
            <person name="Kavagutti S V."/>
        </authorList>
    </citation>
    <scope>NUCLEOTIDE SEQUENCE</scope>
</reference>
<proteinExistence type="predicted"/>
<dbReference type="InterPro" id="IPR029063">
    <property type="entry name" value="SAM-dependent_MTases_sf"/>
</dbReference>
<dbReference type="PANTHER" id="PTHR43861">
    <property type="entry name" value="TRANS-ACONITATE 2-METHYLTRANSFERASE-RELATED"/>
    <property type="match status" value="1"/>
</dbReference>
<name>A0A6J7I028_9ZZZZ</name>
<dbReference type="SUPFAM" id="SSF53335">
    <property type="entry name" value="S-adenosyl-L-methionine-dependent methyltransferases"/>
    <property type="match status" value="1"/>
</dbReference>
<protein>
    <submittedName>
        <fullName evidence="3">Unannotated protein</fullName>
    </submittedName>
</protein>
<evidence type="ECO:0000313" key="2">
    <source>
        <dbReference type="EMBL" id="CAB4633770.1"/>
    </source>
</evidence>
<dbReference type="CDD" id="cd02440">
    <property type="entry name" value="AdoMet_MTases"/>
    <property type="match status" value="1"/>
</dbReference>
<dbReference type="EMBL" id="CAEZUO010000032">
    <property type="protein sequence ID" value="CAB4604274.1"/>
    <property type="molecule type" value="Genomic_DNA"/>
</dbReference>
<evidence type="ECO:0000313" key="3">
    <source>
        <dbReference type="EMBL" id="CAB4924115.1"/>
    </source>
</evidence>
<evidence type="ECO:0000313" key="1">
    <source>
        <dbReference type="EMBL" id="CAB4604274.1"/>
    </source>
</evidence>
<dbReference type="AlphaFoldDB" id="A0A6J7I028"/>
<sequence>MKPPRSAAAKRALGLWKKSARSARLHTTIRWWTAPFEALEAEVPRSGNILEVGCGHGVFATFLALSSASRSVVGVDIDAEKIQLAQASLLGLRPGEATVSFEHRDSGEVLTIEGGWDAIVFADVLYLLAPEDRSRLLSDCFAALAPGGRLIVKEVDTEPRIKARVAQLQEALATKVLRITDGDALDFPSAADLEALMVGSGLTTRVARLDKGYFHPHCVVVGTKSLS</sequence>
<dbReference type="EMBL" id="CAFBNA010000014">
    <property type="protein sequence ID" value="CAB4924115.1"/>
    <property type="molecule type" value="Genomic_DNA"/>
</dbReference>
<dbReference type="Pfam" id="PF13489">
    <property type="entry name" value="Methyltransf_23"/>
    <property type="match status" value="1"/>
</dbReference>
<dbReference type="Gene3D" id="3.40.50.150">
    <property type="entry name" value="Vaccinia Virus protein VP39"/>
    <property type="match status" value="1"/>
</dbReference>
<accession>A0A6J7I028</accession>